<organism evidence="2 3">
    <name type="scientific">Pyrenophora tritici-repentis</name>
    <dbReference type="NCBI Taxonomy" id="45151"/>
    <lineage>
        <taxon>Eukaryota</taxon>
        <taxon>Fungi</taxon>
        <taxon>Dikarya</taxon>
        <taxon>Ascomycota</taxon>
        <taxon>Pezizomycotina</taxon>
        <taxon>Dothideomycetes</taxon>
        <taxon>Pleosporomycetidae</taxon>
        <taxon>Pleosporales</taxon>
        <taxon>Pleosporineae</taxon>
        <taxon>Pleosporaceae</taxon>
        <taxon>Pyrenophora</taxon>
    </lineage>
</organism>
<evidence type="ECO:0000313" key="3">
    <source>
        <dbReference type="Proteomes" id="UP000245464"/>
    </source>
</evidence>
<evidence type="ECO:0000259" key="1">
    <source>
        <dbReference type="Pfam" id="PF06985"/>
    </source>
</evidence>
<dbReference type="PANTHER" id="PTHR24148">
    <property type="entry name" value="ANKYRIN REPEAT DOMAIN-CONTAINING PROTEIN 39 HOMOLOG-RELATED"/>
    <property type="match status" value="1"/>
</dbReference>
<comment type="caution">
    <text evidence="2">The sequence shown here is derived from an EMBL/GenBank/DDBJ whole genome shotgun (WGS) entry which is preliminary data.</text>
</comment>
<gene>
    <name evidence="2" type="ORF">PtrM4_081880</name>
</gene>
<dbReference type="KEGG" id="ptrr:90955993"/>
<dbReference type="GeneID" id="90955993"/>
<accession>A0A834S000</accession>
<dbReference type="Pfam" id="PF06985">
    <property type="entry name" value="HET"/>
    <property type="match status" value="1"/>
</dbReference>
<dbReference type="Proteomes" id="UP000245464">
    <property type="component" value="Chromosome 3"/>
</dbReference>
<dbReference type="PANTHER" id="PTHR24148:SF73">
    <property type="entry name" value="HET DOMAIN PROTEIN (AFU_ORTHOLOGUE AFUA_8G01020)"/>
    <property type="match status" value="1"/>
</dbReference>
<dbReference type="AlphaFoldDB" id="A0A834S000"/>
<dbReference type="RefSeq" id="XP_065963436.1">
    <property type="nucleotide sequence ID" value="XM_066106498.1"/>
</dbReference>
<sequence>MQFPRSTSDDNIDFKYRPLDRSEPSIRLIQILPELSDDGRIQCTITHTTTSAEYKCLSYQWRDKTPTHTILIDGKIFTIPHNLFNFFTAAHDKAASEGPAALGPYWMDALCIDQSNVLERNHQVAQMSKIYAGARCVYIWLGKMDVLSIAPVIQQGNEKTSPSERFLRNKVACRDFITCVVGNGYWTRAWIIQEFMLASHIIVWLNDRCMTFADLAISLDVVYRVEPFYQEIDNFLEKWDRRSYQYGDLICMLIRFRHARCYDPRDRIFSLLSLVRGEGQDLQVDYGISRAELAAEVLRQSPSSFCFCTAVFVAQALGVEYTEPPFINPKTTLPCLELPWYIWGDPIGTAYCNTCPCTSTISISRDRDTGVIRHITYWYNSYPVHTLILPKDNLEMTYEGDRFFLRMPFNFLRRFRYADHVELCLHTQRNDRKTRDSSAGYPRICQGTSDAELGSSSLIA</sequence>
<proteinExistence type="predicted"/>
<reference evidence="2" key="1">
    <citation type="journal article" date="2018" name="BMC Genomics">
        <title>Comparative genomics of the wheat fungal pathogen Pyrenophora tritici-repentis reveals chromosomal variations and genome plasticity.</title>
        <authorList>
            <person name="Moolhuijzen P."/>
            <person name="See P.T."/>
            <person name="Hane J.K."/>
            <person name="Shi G."/>
            <person name="Liu Z."/>
            <person name="Oliver R.P."/>
            <person name="Moffat C.S."/>
        </authorList>
    </citation>
    <scope>NUCLEOTIDE SEQUENCE [LARGE SCALE GENOMIC DNA]</scope>
    <source>
        <strain evidence="2">M4</strain>
    </source>
</reference>
<dbReference type="InterPro" id="IPR052895">
    <property type="entry name" value="HetReg/Transcr_Mod"/>
</dbReference>
<protein>
    <recommendedName>
        <fullName evidence="1">Heterokaryon incompatibility domain-containing protein</fullName>
    </recommendedName>
</protein>
<feature type="domain" description="Heterokaryon incompatibility" evidence="1">
    <location>
        <begin position="54"/>
        <end position="194"/>
    </location>
</feature>
<dbReference type="EMBL" id="NQIK02000003">
    <property type="protein sequence ID" value="KAF7573283.1"/>
    <property type="molecule type" value="Genomic_DNA"/>
</dbReference>
<dbReference type="InterPro" id="IPR010730">
    <property type="entry name" value="HET"/>
</dbReference>
<evidence type="ECO:0000313" key="2">
    <source>
        <dbReference type="EMBL" id="KAF7573283.1"/>
    </source>
</evidence>
<name>A0A834S000_9PLEO</name>